<dbReference type="InterPro" id="IPR018170">
    <property type="entry name" value="Aldo/ket_reductase_CS"/>
</dbReference>
<dbReference type="PANTHER" id="PTHR11732">
    <property type="entry name" value="ALDO/KETO REDUCTASE"/>
    <property type="match status" value="1"/>
</dbReference>
<feature type="active site" description="Proton donor" evidence="2">
    <location>
        <position position="53"/>
    </location>
</feature>
<evidence type="ECO:0000256" key="1">
    <source>
        <dbReference type="ARBA" id="ARBA00023002"/>
    </source>
</evidence>
<feature type="site" description="Lowers pKa of active site Tyr" evidence="4">
    <location>
        <position position="83"/>
    </location>
</feature>
<feature type="domain" description="NADP-dependent oxidoreductase" evidence="5">
    <location>
        <begin position="17"/>
        <end position="289"/>
    </location>
</feature>
<sequence length="318" mass="34926">MGITEVALNNGKKMPVLGVGTADFPPPAAEVVTKAVLEAIELGYRMFDTASLYQTEQALGEAISQALDLGLITSRDEVFIVSKLFCSDNHADRVLPALQKTLQNLKLEYLDQYLVHWPVSMKPDAIPFPTNPADVVPLDIRGVWTAMEECQTLGLTKSIGVSNFSCKKLADILAFAKIPPAINQVEMNPAWQQGKLREFCKSHGIMVSIYSPLGAAGAIWGTKSVLESKVLKEIAESNGKSVAQVALRWAYEQGVVIVTKSFNKGRLQQNLDIFDWKLSDEDIKKIAAIPQVRANEGNIFISETGHIKSVEELWDGEI</sequence>
<protein>
    <submittedName>
        <fullName evidence="6">Non-functional NADPH-dependent codeinone reductase 2-like</fullName>
    </submittedName>
</protein>
<evidence type="ECO:0000313" key="6">
    <source>
        <dbReference type="EMBL" id="KAK1381415.1"/>
    </source>
</evidence>
<evidence type="ECO:0000313" key="7">
    <source>
        <dbReference type="Proteomes" id="UP001237642"/>
    </source>
</evidence>
<dbReference type="GO" id="GO:0016616">
    <property type="term" value="F:oxidoreductase activity, acting on the CH-OH group of donors, NAD or NADP as acceptor"/>
    <property type="evidence" value="ECO:0007669"/>
    <property type="project" value="InterPro"/>
</dbReference>
<dbReference type="FunFam" id="3.20.20.100:FF:000014">
    <property type="entry name" value="NAD(P)-linked oxidoreductase superfamily protein"/>
    <property type="match status" value="1"/>
</dbReference>
<dbReference type="PROSITE" id="PS00062">
    <property type="entry name" value="ALDOKETO_REDUCTASE_2"/>
    <property type="match status" value="1"/>
</dbReference>
<feature type="binding site" evidence="3">
    <location>
        <position position="116"/>
    </location>
    <ligand>
        <name>substrate</name>
    </ligand>
</feature>
<proteinExistence type="predicted"/>
<evidence type="ECO:0000256" key="2">
    <source>
        <dbReference type="PIRSR" id="PIRSR000097-1"/>
    </source>
</evidence>
<dbReference type="GO" id="GO:0044550">
    <property type="term" value="P:secondary metabolite biosynthetic process"/>
    <property type="evidence" value="ECO:0007669"/>
    <property type="project" value="UniProtKB-ARBA"/>
</dbReference>
<evidence type="ECO:0000259" key="5">
    <source>
        <dbReference type="Pfam" id="PF00248"/>
    </source>
</evidence>
<dbReference type="AlphaFoldDB" id="A0AAD8ICG7"/>
<dbReference type="CDD" id="cd19124">
    <property type="entry name" value="AKR_AKR4A_4B"/>
    <property type="match status" value="1"/>
</dbReference>
<dbReference type="InterPro" id="IPR036812">
    <property type="entry name" value="NAD(P)_OxRdtase_dom_sf"/>
</dbReference>
<dbReference type="EMBL" id="JAUIZM010000006">
    <property type="protein sequence ID" value="KAK1381415.1"/>
    <property type="molecule type" value="Genomic_DNA"/>
</dbReference>
<dbReference type="Pfam" id="PF00248">
    <property type="entry name" value="Aldo_ket_red"/>
    <property type="match status" value="1"/>
</dbReference>
<reference evidence="6" key="2">
    <citation type="submission" date="2023-05" db="EMBL/GenBank/DDBJ databases">
        <authorList>
            <person name="Schelkunov M.I."/>
        </authorList>
    </citation>
    <scope>NUCLEOTIDE SEQUENCE</scope>
    <source>
        <strain evidence="6">Hsosn_3</strain>
        <tissue evidence="6">Leaf</tissue>
    </source>
</reference>
<dbReference type="Gene3D" id="3.20.20.100">
    <property type="entry name" value="NADP-dependent oxidoreductase domain"/>
    <property type="match status" value="1"/>
</dbReference>
<comment type="caution">
    <text evidence="6">The sequence shown here is derived from an EMBL/GenBank/DDBJ whole genome shotgun (WGS) entry which is preliminary data.</text>
</comment>
<evidence type="ECO:0000256" key="4">
    <source>
        <dbReference type="PIRSR" id="PIRSR000097-3"/>
    </source>
</evidence>
<organism evidence="6 7">
    <name type="scientific">Heracleum sosnowskyi</name>
    <dbReference type="NCBI Taxonomy" id="360622"/>
    <lineage>
        <taxon>Eukaryota</taxon>
        <taxon>Viridiplantae</taxon>
        <taxon>Streptophyta</taxon>
        <taxon>Embryophyta</taxon>
        <taxon>Tracheophyta</taxon>
        <taxon>Spermatophyta</taxon>
        <taxon>Magnoliopsida</taxon>
        <taxon>eudicotyledons</taxon>
        <taxon>Gunneridae</taxon>
        <taxon>Pentapetalae</taxon>
        <taxon>asterids</taxon>
        <taxon>campanulids</taxon>
        <taxon>Apiales</taxon>
        <taxon>Apiaceae</taxon>
        <taxon>Apioideae</taxon>
        <taxon>apioid superclade</taxon>
        <taxon>Tordylieae</taxon>
        <taxon>Tordyliinae</taxon>
        <taxon>Heracleum</taxon>
    </lineage>
</organism>
<keyword evidence="1" id="KW-0560">Oxidoreductase</keyword>
<gene>
    <name evidence="6" type="ORF">POM88_028159</name>
</gene>
<dbReference type="InterPro" id="IPR044497">
    <property type="entry name" value="AKR4A/B"/>
</dbReference>
<dbReference type="PRINTS" id="PR00069">
    <property type="entry name" value="ALDKETRDTASE"/>
</dbReference>
<accession>A0AAD8ICG7</accession>
<name>A0AAD8ICG7_9APIA</name>
<reference evidence="6" key="1">
    <citation type="submission" date="2023-02" db="EMBL/GenBank/DDBJ databases">
        <title>Genome of toxic invasive species Heracleum sosnowskyi carries increased number of genes despite the absence of recent whole-genome duplications.</title>
        <authorList>
            <person name="Schelkunov M."/>
            <person name="Shtratnikova V."/>
            <person name="Makarenko M."/>
            <person name="Klepikova A."/>
            <person name="Omelchenko D."/>
            <person name="Novikova G."/>
            <person name="Obukhova E."/>
            <person name="Bogdanov V."/>
            <person name="Penin A."/>
            <person name="Logacheva M."/>
        </authorList>
    </citation>
    <scope>NUCLEOTIDE SEQUENCE</scope>
    <source>
        <strain evidence="6">Hsosn_3</strain>
        <tissue evidence="6">Leaf</tissue>
    </source>
</reference>
<keyword evidence="7" id="KW-1185">Reference proteome</keyword>
<dbReference type="InterPro" id="IPR023210">
    <property type="entry name" value="NADP_OxRdtase_dom"/>
</dbReference>
<dbReference type="InterPro" id="IPR020471">
    <property type="entry name" value="AKR"/>
</dbReference>
<dbReference type="SUPFAM" id="SSF51430">
    <property type="entry name" value="NAD(P)-linked oxidoreductase"/>
    <property type="match status" value="1"/>
</dbReference>
<evidence type="ECO:0000256" key="3">
    <source>
        <dbReference type="PIRSR" id="PIRSR000097-2"/>
    </source>
</evidence>
<dbReference type="Proteomes" id="UP001237642">
    <property type="component" value="Unassembled WGS sequence"/>
</dbReference>
<dbReference type="PIRSF" id="PIRSF000097">
    <property type="entry name" value="AKR"/>
    <property type="match status" value="1"/>
</dbReference>